<feature type="compositionally biased region" description="Low complexity" evidence="1">
    <location>
        <begin position="98"/>
        <end position="114"/>
    </location>
</feature>
<feature type="signal peptide" evidence="2">
    <location>
        <begin position="1"/>
        <end position="29"/>
    </location>
</feature>
<proteinExistence type="predicted"/>
<feature type="region of interest" description="Disordered" evidence="1">
    <location>
        <begin position="95"/>
        <end position="118"/>
    </location>
</feature>
<protein>
    <submittedName>
        <fullName evidence="4">CHAP domain-containing protein</fullName>
    </submittedName>
</protein>
<evidence type="ECO:0000259" key="3">
    <source>
        <dbReference type="PROSITE" id="PS50911"/>
    </source>
</evidence>
<comment type="caution">
    <text evidence="4">The sequence shown here is derived from an EMBL/GenBank/DDBJ whole genome shotgun (WGS) entry which is preliminary data.</text>
</comment>
<accession>A0A921FTX0</accession>
<sequence length="256" mass="27123">MRKSRQLRKTVALLATATMAVSLAIPALATAQSSTVAGSERSFPAQGGADRKNILAEATSISSDSKANWGGIESLTIEKTDSPTEVAAKEAARKAAEEAAAAQRAQRAQAQKQAEVSRSEQRSTVGVMVLKTSSNVNLGTYDPAWAGTYPFGQCTWWVAIRRAQIGRPVPGNMGNGKDWANSARAQGMKVDHTPEVGAVLVFQPGQLYADPVYGHVAFVEQVLDDGSIITSETSGGRGGVGFSRHIYNAGVFEYVH</sequence>
<dbReference type="Gene3D" id="3.90.1720.10">
    <property type="entry name" value="endopeptidase domain like (from Nostoc punctiforme)"/>
    <property type="match status" value="1"/>
</dbReference>
<evidence type="ECO:0000256" key="2">
    <source>
        <dbReference type="SAM" id="SignalP"/>
    </source>
</evidence>
<dbReference type="PROSITE" id="PS50911">
    <property type="entry name" value="CHAP"/>
    <property type="match status" value="1"/>
</dbReference>
<dbReference type="Pfam" id="PF05257">
    <property type="entry name" value="CHAP"/>
    <property type="match status" value="1"/>
</dbReference>
<reference evidence="4" key="2">
    <citation type="submission" date="2021-09" db="EMBL/GenBank/DDBJ databases">
        <authorList>
            <person name="Gilroy R."/>
        </authorList>
    </citation>
    <scope>NUCLEOTIDE SEQUENCE</scope>
    <source>
        <strain evidence="4">578</strain>
    </source>
</reference>
<reference evidence="4" key="1">
    <citation type="journal article" date="2021" name="PeerJ">
        <title>Extensive microbial diversity within the chicken gut microbiome revealed by metagenomics and culture.</title>
        <authorList>
            <person name="Gilroy R."/>
            <person name="Ravi A."/>
            <person name="Getino M."/>
            <person name="Pursley I."/>
            <person name="Horton D.L."/>
            <person name="Alikhan N.F."/>
            <person name="Baker D."/>
            <person name="Gharbi K."/>
            <person name="Hall N."/>
            <person name="Watson M."/>
            <person name="Adriaenssens E.M."/>
            <person name="Foster-Nyarko E."/>
            <person name="Jarju S."/>
            <person name="Secka A."/>
            <person name="Antonio M."/>
            <person name="Oren A."/>
            <person name="Chaudhuri R.R."/>
            <person name="La Ragione R."/>
            <person name="Hildebrand F."/>
            <person name="Pallen M.J."/>
        </authorList>
    </citation>
    <scope>NUCLEOTIDE SEQUENCE</scope>
    <source>
        <strain evidence="4">578</strain>
    </source>
</reference>
<dbReference type="PRINTS" id="PR01852">
    <property type="entry name" value="SIBAPROTEIN"/>
</dbReference>
<dbReference type="InterPro" id="IPR007921">
    <property type="entry name" value="CHAP_dom"/>
</dbReference>
<dbReference type="InterPro" id="IPR009148">
    <property type="entry name" value="PcsB-like"/>
</dbReference>
<evidence type="ECO:0000256" key="1">
    <source>
        <dbReference type="SAM" id="MobiDB-lite"/>
    </source>
</evidence>
<dbReference type="SUPFAM" id="SSF54001">
    <property type="entry name" value="Cysteine proteinases"/>
    <property type="match status" value="1"/>
</dbReference>
<feature type="domain" description="Peptidase C51" evidence="3">
    <location>
        <begin position="129"/>
        <end position="256"/>
    </location>
</feature>
<dbReference type="InterPro" id="IPR038765">
    <property type="entry name" value="Papain-like_cys_pep_sf"/>
</dbReference>
<evidence type="ECO:0000313" key="5">
    <source>
        <dbReference type="Proteomes" id="UP000715651"/>
    </source>
</evidence>
<evidence type="ECO:0000313" key="4">
    <source>
        <dbReference type="EMBL" id="HJF18040.1"/>
    </source>
</evidence>
<keyword evidence="2" id="KW-0732">Signal</keyword>
<dbReference type="Proteomes" id="UP000715651">
    <property type="component" value="Unassembled WGS sequence"/>
</dbReference>
<dbReference type="EMBL" id="DYWK01000004">
    <property type="protein sequence ID" value="HJF18040.1"/>
    <property type="molecule type" value="Genomic_DNA"/>
</dbReference>
<gene>
    <name evidence="4" type="ORF">K8U78_02600</name>
</gene>
<organism evidence="4 5">
    <name type="scientific">Aeriscardovia aeriphila</name>
    <dbReference type="NCBI Taxonomy" id="218139"/>
    <lineage>
        <taxon>Bacteria</taxon>
        <taxon>Bacillati</taxon>
        <taxon>Actinomycetota</taxon>
        <taxon>Actinomycetes</taxon>
        <taxon>Bifidobacteriales</taxon>
        <taxon>Bifidobacteriaceae</taxon>
        <taxon>Aeriscardovia</taxon>
    </lineage>
</organism>
<name>A0A921FTX0_9BIFI</name>
<dbReference type="AlphaFoldDB" id="A0A921FTX0"/>
<feature type="chain" id="PRO_5039062677" evidence="2">
    <location>
        <begin position="30"/>
        <end position="256"/>
    </location>
</feature>